<feature type="coiled-coil region" evidence="1">
    <location>
        <begin position="51"/>
        <end position="78"/>
    </location>
</feature>
<dbReference type="RefSeq" id="WP_094984671.1">
    <property type="nucleotide sequence ID" value="NZ_NHNI01000001.1"/>
</dbReference>
<reference evidence="3" key="1">
    <citation type="submission" date="2017-05" db="EMBL/GenBank/DDBJ databases">
        <authorList>
            <person name="Barney B.M."/>
        </authorList>
    </citation>
    <scope>NUCLEOTIDE SEQUENCE [LARGE SCALE GENOMIC DNA]</scope>
    <source>
        <strain evidence="3">PSBB022</strain>
    </source>
</reference>
<proteinExistence type="predicted"/>
<dbReference type="Proteomes" id="UP000216101">
    <property type="component" value="Unassembled WGS sequence"/>
</dbReference>
<evidence type="ECO:0000313" key="2">
    <source>
        <dbReference type="EMBL" id="OZY87201.1"/>
    </source>
</evidence>
<name>A0A266QCY3_9GAMM</name>
<organism evidence="2 3">
    <name type="scientific">Cellvibrio mixtus</name>
    <dbReference type="NCBI Taxonomy" id="39650"/>
    <lineage>
        <taxon>Bacteria</taxon>
        <taxon>Pseudomonadati</taxon>
        <taxon>Pseudomonadota</taxon>
        <taxon>Gammaproteobacteria</taxon>
        <taxon>Cellvibrionales</taxon>
        <taxon>Cellvibrionaceae</taxon>
        <taxon>Cellvibrio</taxon>
    </lineage>
</organism>
<protein>
    <submittedName>
        <fullName evidence="2">Uncharacterized protein</fullName>
    </submittedName>
</protein>
<accession>A0A266QCY3</accession>
<evidence type="ECO:0000313" key="3">
    <source>
        <dbReference type="Proteomes" id="UP000216101"/>
    </source>
</evidence>
<comment type="caution">
    <text evidence="2">The sequence shown here is derived from an EMBL/GenBank/DDBJ whole genome shotgun (WGS) entry which is preliminary data.</text>
</comment>
<keyword evidence="1" id="KW-0175">Coiled coil</keyword>
<keyword evidence="3" id="KW-1185">Reference proteome</keyword>
<dbReference type="AlphaFoldDB" id="A0A266QCY3"/>
<evidence type="ECO:0000256" key="1">
    <source>
        <dbReference type="SAM" id="Coils"/>
    </source>
</evidence>
<gene>
    <name evidence="2" type="ORF">CBP51_09515</name>
</gene>
<dbReference type="EMBL" id="NHNI01000001">
    <property type="protein sequence ID" value="OZY87201.1"/>
    <property type="molecule type" value="Genomic_DNA"/>
</dbReference>
<sequence>MTRPYTLALLAVIALVVGIQVIQWPDSKPRTTIATSPQALPIHTLEQPSEIAQLQQHIQQLETENLQLKQQVSRLLSMQPTPDATTASNATKSTQLARLESLEMEKQQRKARDVINWVMQSQHADSNFDLNNALLRRFEQEHRDPTWAEQQEGYYRQLFSERTDLQGIALRDAQCRSTQCEITIGIANVEQSDQFFQTISSALAANGQPVTMMVATDEKYGTSKLYISTDENGFEIH</sequence>